<keyword evidence="6" id="KW-1133">Transmembrane helix</keyword>
<reference evidence="11" key="2">
    <citation type="submission" date="2015-08" db="UniProtKB">
        <authorList>
            <consortium name="WormBaseParasite"/>
        </authorList>
    </citation>
    <scope>IDENTIFICATION</scope>
</reference>
<dbReference type="Gene3D" id="2.10.25.10">
    <property type="entry name" value="Laminin"/>
    <property type="match status" value="6"/>
</dbReference>
<dbReference type="InterPro" id="IPR052235">
    <property type="entry name" value="Nephronectin_domain"/>
</dbReference>
<dbReference type="PROSITE" id="PS01187">
    <property type="entry name" value="EGF_CA"/>
    <property type="match status" value="2"/>
</dbReference>
<feature type="domain" description="EGF-like" evidence="8">
    <location>
        <begin position="586"/>
        <end position="624"/>
    </location>
</feature>
<comment type="caution">
    <text evidence="5">Lacks conserved residue(s) required for the propagation of feature annotation.</text>
</comment>
<dbReference type="InterPro" id="IPR024731">
    <property type="entry name" value="NELL2-like_EGF"/>
</dbReference>
<dbReference type="PROSITE" id="PS51220">
    <property type="entry name" value="NIDO"/>
    <property type="match status" value="1"/>
</dbReference>
<dbReference type="InterPro" id="IPR000742">
    <property type="entry name" value="EGF"/>
</dbReference>
<keyword evidence="6" id="KW-0812">Transmembrane</keyword>
<evidence type="ECO:0000313" key="10">
    <source>
        <dbReference type="Proteomes" id="UP000035680"/>
    </source>
</evidence>
<evidence type="ECO:0000256" key="4">
    <source>
        <dbReference type="ARBA" id="ARBA00023157"/>
    </source>
</evidence>
<dbReference type="WBParaSite" id="SVE_0222500.1">
    <property type="protein sequence ID" value="SVE_0222500.1"/>
    <property type="gene ID" value="SVE_0222500"/>
</dbReference>
<keyword evidence="1 5" id="KW-0245">EGF-like domain</keyword>
<dbReference type="GO" id="GO:0007160">
    <property type="term" value="P:cell-matrix adhesion"/>
    <property type="evidence" value="ECO:0007669"/>
    <property type="project" value="InterPro"/>
</dbReference>
<feature type="domain" description="EGF-like" evidence="8">
    <location>
        <begin position="895"/>
        <end position="935"/>
    </location>
</feature>
<evidence type="ECO:0000259" key="8">
    <source>
        <dbReference type="PROSITE" id="PS50026"/>
    </source>
</evidence>
<dbReference type="SUPFAM" id="SSF57184">
    <property type="entry name" value="Growth factor receptor domain"/>
    <property type="match status" value="3"/>
</dbReference>
<feature type="domain" description="EGF-like" evidence="8">
    <location>
        <begin position="542"/>
        <end position="580"/>
    </location>
</feature>
<dbReference type="SMART" id="SM00181">
    <property type="entry name" value="EGF"/>
    <property type="match status" value="7"/>
</dbReference>
<keyword evidence="6" id="KW-0472">Membrane</keyword>
<dbReference type="InterPro" id="IPR000152">
    <property type="entry name" value="EGF-type_Asp/Asn_hydroxyl_site"/>
</dbReference>
<keyword evidence="2 7" id="KW-0732">Signal</keyword>
<keyword evidence="10" id="KW-1185">Reference proteome</keyword>
<dbReference type="AlphaFoldDB" id="A0A0K0F0B2"/>
<feature type="domain" description="EGF-like" evidence="8">
    <location>
        <begin position="451"/>
        <end position="491"/>
    </location>
</feature>
<dbReference type="Gene3D" id="2.170.300.10">
    <property type="entry name" value="Tie2 ligand-binding domain superfamily"/>
    <property type="match status" value="2"/>
</dbReference>
<dbReference type="PANTHER" id="PTHR24050:SF28">
    <property type="entry name" value="UROMODULIN-LIKE"/>
    <property type="match status" value="1"/>
</dbReference>
<dbReference type="PANTHER" id="PTHR24050">
    <property type="entry name" value="PA14 DOMAIN-CONTAINING PROTEIN"/>
    <property type="match status" value="1"/>
</dbReference>
<organism evidence="10 11">
    <name type="scientific">Strongyloides venezuelensis</name>
    <name type="common">Threadworm</name>
    <dbReference type="NCBI Taxonomy" id="75913"/>
    <lineage>
        <taxon>Eukaryota</taxon>
        <taxon>Metazoa</taxon>
        <taxon>Ecdysozoa</taxon>
        <taxon>Nematoda</taxon>
        <taxon>Chromadorea</taxon>
        <taxon>Rhabditida</taxon>
        <taxon>Tylenchina</taxon>
        <taxon>Panagrolaimomorpha</taxon>
        <taxon>Strongyloidoidea</taxon>
        <taxon>Strongyloididae</taxon>
        <taxon>Strongyloides</taxon>
    </lineage>
</organism>
<dbReference type="InterPro" id="IPR009030">
    <property type="entry name" value="Growth_fac_rcpt_cys_sf"/>
</dbReference>
<dbReference type="InterPro" id="IPR018097">
    <property type="entry name" value="EGF_Ca-bd_CS"/>
</dbReference>
<feature type="signal peptide" evidence="7">
    <location>
        <begin position="1"/>
        <end position="18"/>
    </location>
</feature>
<protein>
    <submittedName>
        <fullName evidence="11">NIDO domain-containing protein</fullName>
    </submittedName>
</protein>
<feature type="domain" description="EGF-like" evidence="8">
    <location>
        <begin position="936"/>
        <end position="976"/>
    </location>
</feature>
<evidence type="ECO:0000313" key="11">
    <source>
        <dbReference type="WBParaSite" id="SVE_0222500.1"/>
    </source>
</evidence>
<dbReference type="SUPFAM" id="SSF57196">
    <property type="entry name" value="EGF/Laminin"/>
    <property type="match status" value="1"/>
</dbReference>
<evidence type="ECO:0000256" key="5">
    <source>
        <dbReference type="PROSITE-ProRule" id="PRU00076"/>
    </source>
</evidence>
<dbReference type="SMART" id="SM00179">
    <property type="entry name" value="EGF_CA"/>
    <property type="match status" value="8"/>
</dbReference>
<keyword evidence="4" id="KW-1015">Disulfide bond</keyword>
<dbReference type="SMART" id="SM00539">
    <property type="entry name" value="NIDO"/>
    <property type="match status" value="2"/>
</dbReference>
<dbReference type="InterPro" id="IPR003886">
    <property type="entry name" value="NIDO_dom"/>
</dbReference>
<dbReference type="Pfam" id="PF06119">
    <property type="entry name" value="NIDO"/>
    <property type="match status" value="2"/>
</dbReference>
<evidence type="ECO:0000256" key="6">
    <source>
        <dbReference type="SAM" id="Phobius"/>
    </source>
</evidence>
<dbReference type="InterPro" id="IPR001881">
    <property type="entry name" value="EGF-like_Ca-bd_dom"/>
</dbReference>
<sequence>MKPKEIFFILLSITCINAIENSITRNNFKYAGHRRYKRTLSAQKRESGLDLNVTVPYIFSARLYPYGKEHNDYEMIKNTEDLFLSTPLYLLGIQYDRIFISRDGALTLNNHPIGEPKNFPLDDPLIAVYWMKSTNGKVWFRETRDPNILESTRNEINIQYKYGKQYKPDSVVIITWENTQEIGTTSEEGNLFQIALILSEKYGTFAHFVYSKLSTNKDAIIGFHGEPGLHYFTLPGSGTEDAILLGDKSDIGIPGEWLFRIDADDQIYLCGAGSKGMECVETCSPNQWYMDCTRECHCESNTACNSDDGHCPAGRCNKGWRGAPICDRDIDECFENKHACPPETPDCVNTPGAYICLCLDYNNSTKSCNSPVHTEKIGKQFDEKVSPHSFTSDSPHMNENSDNIINTIPQGKKGKLNINECIDTCSENAICEEGTCICLEGFIGDGIECQDKDECETGEHICGEHSKCKNIFGAYHCVCDPGFIATEEGCMDDDECEKETALCGKNSLKNQTTDCINIIGSYECKCKNGYFGNPGTVEGCLDINECTSIDNVCGEHSTCINKAGGFNCECDEGYEKLSSNSTLCVDMDECLHNPCHPAAKCTNLPGTFNCECNEGFIGNGVDCKETILYSSKNIKNILYVDHKENSINEISLIPNLMIFGKDYDKAYISSNGIVSFGSKKNSFQELDKNSVAFIPLYQNFNLKNTGTITVNHLSSNDTSSKSFLSRSDYNIYQRFNDHHFHTQSLYIITFDNVFNQLKTQPFTFQIIIASNINKTYLTMLYEEIGPLDNSNNQAKAGIFNKGNFYQLTTNLLITKSNVKQPGKWIFRIDQPSITSCPIGSDEPPFCMPTCKPGFFGENCSKKCNCADDIPCDYITGYCANLECNKGFMGPDCQIDVDECETGEHFCHKAAYCTNKIGSYQCHCPMDMIGDGIHCDLINPCFETYGKNCSINGICVNLKNEKPTCNCLKGFIGNGFECTPLSPSTTIQSIFTKKLTVPPKITISVNTTLPLNIIEPNEVQIKSNEITSEGKIQNLKPLGKPNNIFTGSHSSINPKNIITTSFKPKISEQEAKILLDGTKNSDMDGTFNVLLFICTVVFAVIWMIVAIAIIATCCQRHSRSHRQKYDTTIMHNWSATTATQAAYTSPRNNNYANFAYT</sequence>
<evidence type="ECO:0000259" key="9">
    <source>
        <dbReference type="PROSITE" id="PS51220"/>
    </source>
</evidence>
<dbReference type="InterPro" id="IPR049883">
    <property type="entry name" value="NOTCH1_EGF-like"/>
</dbReference>
<dbReference type="Gene3D" id="2.40.155.10">
    <property type="entry name" value="Green fluorescent protein"/>
    <property type="match status" value="1"/>
</dbReference>
<dbReference type="InterPro" id="IPR009017">
    <property type="entry name" value="GFP"/>
</dbReference>
<reference evidence="10" key="1">
    <citation type="submission" date="2014-07" db="EMBL/GenBank/DDBJ databases">
        <authorList>
            <person name="Martin A.A"/>
            <person name="De Silva N."/>
        </authorList>
    </citation>
    <scope>NUCLEOTIDE SEQUENCE</scope>
</reference>
<keyword evidence="3" id="KW-0677">Repeat</keyword>
<evidence type="ECO:0000256" key="1">
    <source>
        <dbReference type="ARBA" id="ARBA00022536"/>
    </source>
</evidence>
<dbReference type="Pfam" id="PF12947">
    <property type="entry name" value="EGF_3"/>
    <property type="match status" value="1"/>
</dbReference>
<dbReference type="GO" id="GO:0005509">
    <property type="term" value="F:calcium ion binding"/>
    <property type="evidence" value="ECO:0007669"/>
    <property type="project" value="InterPro"/>
</dbReference>
<accession>A0A0K0F0B2</accession>
<dbReference type="PROSITE" id="PS01186">
    <property type="entry name" value="EGF_2"/>
    <property type="match status" value="3"/>
</dbReference>
<dbReference type="FunFam" id="2.10.25.10:FF:000038">
    <property type="entry name" value="Fibrillin 2"/>
    <property type="match status" value="5"/>
</dbReference>
<name>A0A0K0F0B2_STRVS</name>
<feature type="transmembrane region" description="Helical" evidence="6">
    <location>
        <begin position="1088"/>
        <end position="1113"/>
    </location>
</feature>
<dbReference type="Proteomes" id="UP000035680">
    <property type="component" value="Unassembled WGS sequence"/>
</dbReference>
<evidence type="ECO:0000256" key="2">
    <source>
        <dbReference type="ARBA" id="ARBA00022729"/>
    </source>
</evidence>
<evidence type="ECO:0000256" key="3">
    <source>
        <dbReference type="ARBA" id="ARBA00022737"/>
    </source>
</evidence>
<feature type="domain" description="NIDO" evidence="9">
    <location>
        <begin position="124"/>
        <end position="264"/>
    </location>
</feature>
<proteinExistence type="predicted"/>
<dbReference type="PROSITE" id="PS50026">
    <property type="entry name" value="EGF_3"/>
    <property type="match status" value="5"/>
</dbReference>
<feature type="chain" id="PRO_5005329231" evidence="7">
    <location>
        <begin position="19"/>
        <end position="1156"/>
    </location>
</feature>
<evidence type="ECO:0000256" key="7">
    <source>
        <dbReference type="SAM" id="SignalP"/>
    </source>
</evidence>
<dbReference type="CDD" id="cd00054">
    <property type="entry name" value="EGF_CA"/>
    <property type="match status" value="4"/>
</dbReference>
<dbReference type="PROSITE" id="PS00010">
    <property type="entry name" value="ASX_HYDROXYL"/>
    <property type="match status" value="4"/>
</dbReference>
<dbReference type="GO" id="GO:0071944">
    <property type="term" value="C:cell periphery"/>
    <property type="evidence" value="ECO:0007669"/>
    <property type="project" value="UniProtKB-ARBA"/>
</dbReference>
<dbReference type="Pfam" id="PF07645">
    <property type="entry name" value="EGF_CA"/>
    <property type="match status" value="5"/>
</dbReference>